<dbReference type="RefSeq" id="WP_283712581.1">
    <property type="nucleotide sequence ID" value="NZ_JASJEW010000001.1"/>
</dbReference>
<dbReference type="Pfam" id="PF00857">
    <property type="entry name" value="Isochorismatase"/>
    <property type="match status" value="1"/>
</dbReference>
<sequence length="191" mass="20632">MPFDPTRTALLVIDVCEGGLSDAAEDETKAAFLDACTKTVALCHDAGVPVIYCNDAHRPGLDTELALWGDHGLAGTTEAQTAAALGPQPEDITIPKRRYSAFFQTDLDLTLRELGVDTVVAIGWDTNICVLHTLASAFFLNYRSVCVADATMTFLIGDEAEGLEYFRRCFGTEVVSYDEFEAAMKGAPDVL</sequence>
<dbReference type="Gene3D" id="3.40.50.850">
    <property type="entry name" value="Isochorismatase-like"/>
    <property type="match status" value="1"/>
</dbReference>
<evidence type="ECO:0000313" key="3">
    <source>
        <dbReference type="EMBL" id="MDJ1128946.1"/>
    </source>
</evidence>
<dbReference type="EMBL" id="JASJEX010000001">
    <property type="protein sequence ID" value="MDJ1128946.1"/>
    <property type="molecule type" value="Genomic_DNA"/>
</dbReference>
<evidence type="ECO:0000313" key="4">
    <source>
        <dbReference type="Proteomes" id="UP001431693"/>
    </source>
</evidence>
<dbReference type="SUPFAM" id="SSF52499">
    <property type="entry name" value="Isochorismatase-like hydrolases"/>
    <property type="match status" value="1"/>
</dbReference>
<accession>A0ABT6ZIR6</accession>
<dbReference type="PANTHER" id="PTHR43540">
    <property type="entry name" value="PEROXYUREIDOACRYLATE/UREIDOACRYLATE AMIDOHYDROLASE-RELATED"/>
    <property type="match status" value="1"/>
</dbReference>
<dbReference type="EC" id="3.-.-.-" evidence="3"/>
<dbReference type="GO" id="GO:0016787">
    <property type="term" value="F:hydrolase activity"/>
    <property type="evidence" value="ECO:0007669"/>
    <property type="project" value="UniProtKB-KW"/>
</dbReference>
<comment type="caution">
    <text evidence="3">The sequence shown here is derived from an EMBL/GenBank/DDBJ whole genome shotgun (WGS) entry which is preliminary data.</text>
</comment>
<evidence type="ECO:0000256" key="1">
    <source>
        <dbReference type="ARBA" id="ARBA00022801"/>
    </source>
</evidence>
<feature type="domain" description="Isochorismatase-like" evidence="2">
    <location>
        <begin position="8"/>
        <end position="171"/>
    </location>
</feature>
<dbReference type="PANTHER" id="PTHR43540:SF6">
    <property type="entry name" value="ISOCHORISMATASE-LIKE DOMAIN-CONTAINING PROTEIN"/>
    <property type="match status" value="1"/>
</dbReference>
<evidence type="ECO:0000259" key="2">
    <source>
        <dbReference type="Pfam" id="PF00857"/>
    </source>
</evidence>
<keyword evidence="1 3" id="KW-0378">Hydrolase</keyword>
<dbReference type="Proteomes" id="UP001431693">
    <property type="component" value="Unassembled WGS sequence"/>
</dbReference>
<protein>
    <submittedName>
        <fullName evidence="3">Isochorismatase family cysteine hydrolase</fullName>
        <ecNumber evidence="3">3.-.-.-</ecNumber>
    </submittedName>
</protein>
<keyword evidence="4" id="KW-1185">Reference proteome</keyword>
<dbReference type="CDD" id="cd00431">
    <property type="entry name" value="cysteine_hydrolases"/>
    <property type="match status" value="1"/>
</dbReference>
<name>A0ABT6ZIR6_9ACTN</name>
<dbReference type="InterPro" id="IPR000868">
    <property type="entry name" value="Isochorismatase-like_dom"/>
</dbReference>
<proteinExistence type="predicted"/>
<dbReference type="InterPro" id="IPR050272">
    <property type="entry name" value="Isochorismatase-like_hydrls"/>
</dbReference>
<organism evidence="3 4">
    <name type="scientific">Kribbibacterium absianum</name>
    <dbReference type="NCBI Taxonomy" id="3044210"/>
    <lineage>
        <taxon>Bacteria</taxon>
        <taxon>Bacillati</taxon>
        <taxon>Actinomycetota</taxon>
        <taxon>Coriobacteriia</taxon>
        <taxon>Coriobacteriales</taxon>
        <taxon>Kribbibacteriaceae</taxon>
        <taxon>Kribbibacterium</taxon>
    </lineage>
</organism>
<reference evidence="3" key="1">
    <citation type="submission" date="2023-05" db="EMBL/GenBank/DDBJ databases">
        <title>[olsenella] sp. nov., isolated from a pig farm feces dump.</title>
        <authorList>
            <person name="Chang Y.-H."/>
        </authorList>
    </citation>
    <scope>NUCLEOTIDE SEQUENCE</scope>
    <source>
        <strain evidence="3">YH-ols2217</strain>
    </source>
</reference>
<dbReference type="InterPro" id="IPR036380">
    <property type="entry name" value="Isochorismatase-like_sf"/>
</dbReference>
<gene>
    <name evidence="3" type="ORF">QJ043_02465</name>
</gene>